<dbReference type="InterPro" id="IPR029787">
    <property type="entry name" value="Nucleotide_cyclase"/>
</dbReference>
<evidence type="ECO:0000313" key="2">
    <source>
        <dbReference type="EMBL" id="MDC2891016.1"/>
    </source>
</evidence>
<dbReference type="EMBL" id="JAQOMS010000002">
    <property type="protein sequence ID" value="MDC2891016.1"/>
    <property type="molecule type" value="Genomic_DNA"/>
</dbReference>
<dbReference type="Proteomes" id="UP001528411">
    <property type="component" value="Unassembled WGS sequence"/>
</dbReference>
<comment type="caution">
    <text evidence="2">The sequence shown here is derived from an EMBL/GenBank/DDBJ whole genome shotgun (WGS) entry which is preliminary data.</text>
</comment>
<dbReference type="Pfam" id="PF00990">
    <property type="entry name" value="GGDEF"/>
    <property type="match status" value="1"/>
</dbReference>
<evidence type="ECO:0000313" key="3">
    <source>
        <dbReference type="Proteomes" id="UP001528411"/>
    </source>
</evidence>
<keyword evidence="3" id="KW-1185">Reference proteome</keyword>
<dbReference type="PROSITE" id="PS50887">
    <property type="entry name" value="GGDEF"/>
    <property type="match status" value="1"/>
</dbReference>
<sequence length="168" mass="19494">MIFSRLETSFRDNLSGLYSEAYFAEVFQREWNRMMREKDALTIMIIHTHLNVNQELDRKMFKVVSEHVENSTKRSTDLVCRFHENEIAIGLFNLDENGTETVAKRILTDCVSELVQLGININFSIGALNVLPNNDIELEQLFNLTEDLTFKAESKGPNACELQYYKLH</sequence>
<organism evidence="2 3">
    <name type="scientific">Psychrosphaera algicola</name>
    <dbReference type="NCBI Taxonomy" id="3023714"/>
    <lineage>
        <taxon>Bacteria</taxon>
        <taxon>Pseudomonadati</taxon>
        <taxon>Pseudomonadota</taxon>
        <taxon>Gammaproteobacteria</taxon>
        <taxon>Alteromonadales</taxon>
        <taxon>Pseudoalteromonadaceae</taxon>
        <taxon>Psychrosphaera</taxon>
    </lineage>
</organism>
<dbReference type="EC" id="2.7.7.65" evidence="2"/>
<dbReference type="GO" id="GO:0052621">
    <property type="term" value="F:diguanylate cyclase activity"/>
    <property type="evidence" value="ECO:0007669"/>
    <property type="project" value="UniProtKB-EC"/>
</dbReference>
<evidence type="ECO:0000259" key="1">
    <source>
        <dbReference type="PROSITE" id="PS50887"/>
    </source>
</evidence>
<dbReference type="Gene3D" id="3.30.70.270">
    <property type="match status" value="1"/>
</dbReference>
<dbReference type="NCBIfam" id="TIGR00254">
    <property type="entry name" value="GGDEF"/>
    <property type="match status" value="1"/>
</dbReference>
<dbReference type="RefSeq" id="WP_272182061.1">
    <property type="nucleotide sequence ID" value="NZ_JAQOMS010000002.1"/>
</dbReference>
<keyword evidence="2" id="KW-0808">Transferase</keyword>
<keyword evidence="2" id="KW-0548">Nucleotidyltransferase</keyword>
<accession>A0ABT5FII7</accession>
<reference evidence="2 3" key="1">
    <citation type="submission" date="2023-01" db="EMBL/GenBank/DDBJ databases">
        <title>Psychrosphaera sp. nov., isolated from marine algae.</title>
        <authorList>
            <person name="Bayburt H."/>
            <person name="Choi B.J."/>
            <person name="Kim J.M."/>
            <person name="Choi D.G."/>
            <person name="Jeon C.O."/>
        </authorList>
    </citation>
    <scope>NUCLEOTIDE SEQUENCE [LARGE SCALE GENOMIC DNA]</scope>
    <source>
        <strain evidence="2 3">G1-22</strain>
    </source>
</reference>
<dbReference type="InterPro" id="IPR043128">
    <property type="entry name" value="Rev_trsase/Diguanyl_cyclase"/>
</dbReference>
<proteinExistence type="predicted"/>
<dbReference type="InterPro" id="IPR000160">
    <property type="entry name" value="GGDEF_dom"/>
</dbReference>
<name>A0ABT5FII7_9GAMM</name>
<protein>
    <submittedName>
        <fullName evidence="2">Diguanylate cyclase</fullName>
        <ecNumber evidence="2">2.7.7.65</ecNumber>
    </submittedName>
</protein>
<dbReference type="SMART" id="SM00267">
    <property type="entry name" value="GGDEF"/>
    <property type="match status" value="1"/>
</dbReference>
<feature type="domain" description="GGDEF" evidence="1">
    <location>
        <begin position="39"/>
        <end position="165"/>
    </location>
</feature>
<dbReference type="SUPFAM" id="SSF55073">
    <property type="entry name" value="Nucleotide cyclase"/>
    <property type="match status" value="1"/>
</dbReference>
<gene>
    <name evidence="2" type="ORF">PN838_22655</name>
</gene>